<evidence type="ECO:0000313" key="7">
    <source>
        <dbReference type="Proteomes" id="UP000009235"/>
    </source>
</evidence>
<dbReference type="Pfam" id="PF01083">
    <property type="entry name" value="Cutinase"/>
    <property type="match status" value="1"/>
</dbReference>
<organism evidence="6 7">
    <name type="scientific">Hoyosella subflava (strain DSM 45089 / JCM 17490 / NBRC 109087 / DQS3-9A1)</name>
    <name type="common">Amycolicicoccus subflavus</name>
    <dbReference type="NCBI Taxonomy" id="443218"/>
    <lineage>
        <taxon>Bacteria</taxon>
        <taxon>Bacillati</taxon>
        <taxon>Actinomycetota</taxon>
        <taxon>Actinomycetes</taxon>
        <taxon>Mycobacteriales</taxon>
        <taxon>Hoyosellaceae</taxon>
        <taxon>Hoyosella</taxon>
    </lineage>
</organism>
<evidence type="ECO:0000256" key="2">
    <source>
        <dbReference type="ARBA" id="ARBA00022487"/>
    </source>
</evidence>
<dbReference type="Gene3D" id="3.40.50.1820">
    <property type="entry name" value="alpha/beta hydrolase"/>
    <property type="match status" value="1"/>
</dbReference>
<feature type="chain" id="PRO_5003339433" evidence="5">
    <location>
        <begin position="34"/>
        <end position="313"/>
    </location>
</feature>
<reference evidence="6 7" key="1">
    <citation type="journal article" date="2011" name="J. Bacteriol.">
        <title>Complete genome sequence of Amycolicicoccus subflavus DQS3-9A1T, an actinomycete isolated from crude oil-polluted soil.</title>
        <authorList>
            <person name="Cai M."/>
            <person name="Chen W.M."/>
            <person name="Nie Y."/>
            <person name="Chi C.Q."/>
            <person name="Wang Y.N."/>
            <person name="Tang Y.Q."/>
            <person name="Li G.Y."/>
            <person name="Wu X.L."/>
        </authorList>
    </citation>
    <scope>NUCLEOTIDE SEQUENCE [LARGE SCALE GENOMIC DNA]</scope>
    <source>
        <strain evidence="7">DSM 45089 / DQS3-9A1</strain>
    </source>
</reference>
<accession>F6ES28</accession>
<dbReference type="SUPFAM" id="SSF53474">
    <property type="entry name" value="alpha/beta-Hydrolases"/>
    <property type="match status" value="1"/>
</dbReference>
<dbReference type="KEGG" id="asd:AS9A_3594"/>
<dbReference type="PANTHER" id="PTHR33630:SF9">
    <property type="entry name" value="CUTINASE 4"/>
    <property type="match status" value="1"/>
</dbReference>
<name>F6ES28_HOYSD</name>
<keyword evidence="7" id="KW-1185">Reference proteome</keyword>
<dbReference type="Proteomes" id="UP000009235">
    <property type="component" value="Chromosome"/>
</dbReference>
<dbReference type="STRING" id="443218.AS9A_3594"/>
<evidence type="ECO:0000256" key="5">
    <source>
        <dbReference type="SAM" id="SignalP"/>
    </source>
</evidence>
<comment type="similarity">
    <text evidence="1">Belongs to the cutinase family.</text>
</comment>
<keyword evidence="2" id="KW-0719">Serine esterase</keyword>
<dbReference type="SMART" id="SM01110">
    <property type="entry name" value="Cutinase"/>
    <property type="match status" value="1"/>
</dbReference>
<dbReference type="OrthoDB" id="3690529at2"/>
<protein>
    <submittedName>
        <fullName evidence="6">von Willebrand factor type A domain protein</fullName>
    </submittedName>
</protein>
<evidence type="ECO:0000256" key="3">
    <source>
        <dbReference type="ARBA" id="ARBA00022801"/>
    </source>
</evidence>
<sequence>MIFAEAVRRACVVAAVPCAVAGLSILGVPAAHADPAATESLGSRCEASYFLALRGSNEPPQDGVVHEPPVYPASVATGGMGPLLSAFFTALQQQTGERSLPAPAGYGIVYPAVQVGDGGLSYFSNYVRSARVGAENLRRALQQINTACADSETQVVIAGNSQGADAINLAIGNEATSAGKDFRNVSVITYFGDPSRSDQQQLRAVGAQRGEGVFRILPLFPAGQDQWMRANPDVTISYCIPGDNVCDPAEHPEDLGNARGTLGVTPLDRHLSYADPAVRLRCNSPGLPDDTWMNAKDCAAHMVADRLRTRASG</sequence>
<proteinExistence type="inferred from homology"/>
<evidence type="ECO:0000256" key="4">
    <source>
        <dbReference type="ARBA" id="ARBA00023157"/>
    </source>
</evidence>
<keyword evidence="3" id="KW-0378">Hydrolase</keyword>
<dbReference type="EMBL" id="CP002786">
    <property type="protein sequence ID" value="AEF42032.1"/>
    <property type="molecule type" value="Genomic_DNA"/>
</dbReference>
<dbReference type="RefSeq" id="WP_013808381.1">
    <property type="nucleotide sequence ID" value="NC_015564.1"/>
</dbReference>
<dbReference type="InterPro" id="IPR029058">
    <property type="entry name" value="AB_hydrolase_fold"/>
</dbReference>
<keyword evidence="4" id="KW-1015">Disulfide bond</keyword>
<dbReference type="PANTHER" id="PTHR33630">
    <property type="entry name" value="CUTINASE RV1984C-RELATED-RELATED"/>
    <property type="match status" value="1"/>
</dbReference>
<evidence type="ECO:0000256" key="1">
    <source>
        <dbReference type="ARBA" id="ARBA00007534"/>
    </source>
</evidence>
<dbReference type="ESTHER" id="amysd-f6es28">
    <property type="family name" value="Cutinase"/>
</dbReference>
<dbReference type="HOGENOM" id="CLU_887520_0_0_11"/>
<gene>
    <name evidence="6" type="ordered locus">AS9A_3594</name>
</gene>
<feature type="signal peptide" evidence="5">
    <location>
        <begin position="1"/>
        <end position="33"/>
    </location>
</feature>
<evidence type="ECO:0000313" key="6">
    <source>
        <dbReference type="EMBL" id="AEF42032.1"/>
    </source>
</evidence>
<dbReference type="AlphaFoldDB" id="F6ES28"/>
<dbReference type="InterPro" id="IPR000675">
    <property type="entry name" value="Cutinase/axe"/>
</dbReference>
<dbReference type="GO" id="GO:0052689">
    <property type="term" value="F:carboxylic ester hydrolase activity"/>
    <property type="evidence" value="ECO:0007669"/>
    <property type="project" value="UniProtKB-KW"/>
</dbReference>
<keyword evidence="5" id="KW-0732">Signal</keyword>